<protein>
    <submittedName>
        <fullName evidence="1">Uncharacterized protein</fullName>
    </submittedName>
</protein>
<keyword evidence="2" id="KW-1185">Reference proteome</keyword>
<evidence type="ECO:0000313" key="2">
    <source>
        <dbReference type="Proteomes" id="UP000499080"/>
    </source>
</evidence>
<evidence type="ECO:0000313" key="1">
    <source>
        <dbReference type="EMBL" id="GBM71903.1"/>
    </source>
</evidence>
<accession>A0A4Y2I2I1</accession>
<reference evidence="1 2" key="1">
    <citation type="journal article" date="2019" name="Sci. Rep.">
        <title>Orb-weaving spider Araneus ventricosus genome elucidates the spidroin gene catalogue.</title>
        <authorList>
            <person name="Kono N."/>
            <person name="Nakamura H."/>
            <person name="Ohtoshi R."/>
            <person name="Moran D.A.P."/>
            <person name="Shinohara A."/>
            <person name="Yoshida Y."/>
            <person name="Fujiwara M."/>
            <person name="Mori M."/>
            <person name="Tomita M."/>
            <person name="Arakawa K."/>
        </authorList>
    </citation>
    <scope>NUCLEOTIDE SEQUENCE [LARGE SCALE GENOMIC DNA]</scope>
</reference>
<name>A0A4Y2I2I1_ARAVE</name>
<dbReference type="EMBL" id="BGPR01002342">
    <property type="protein sequence ID" value="GBM71903.1"/>
    <property type="molecule type" value="Genomic_DNA"/>
</dbReference>
<comment type="caution">
    <text evidence="1">The sequence shown here is derived from an EMBL/GenBank/DDBJ whole genome shotgun (WGS) entry which is preliminary data.</text>
</comment>
<dbReference type="AlphaFoldDB" id="A0A4Y2I2I1"/>
<gene>
    <name evidence="1" type="ORF">AVEN_202298_1</name>
</gene>
<proteinExistence type="predicted"/>
<dbReference type="Proteomes" id="UP000499080">
    <property type="component" value="Unassembled WGS sequence"/>
</dbReference>
<sequence length="142" mass="16325">MLSVWTSQKAVQLAHVSRVFDESQVQAFMRPKIPVLETFLCLSKSPMSTQLYLREEIGIGIVPLSSPPPSVTMVTNKPDHGSVEDAKPLRELRVWEPLLAWMESFSAKLRPILTNTHYRGCFVPGAYKRVRPRYFLFRPTFF</sequence>
<organism evidence="1 2">
    <name type="scientific">Araneus ventricosus</name>
    <name type="common">Orbweaver spider</name>
    <name type="synonym">Epeira ventricosa</name>
    <dbReference type="NCBI Taxonomy" id="182803"/>
    <lineage>
        <taxon>Eukaryota</taxon>
        <taxon>Metazoa</taxon>
        <taxon>Ecdysozoa</taxon>
        <taxon>Arthropoda</taxon>
        <taxon>Chelicerata</taxon>
        <taxon>Arachnida</taxon>
        <taxon>Araneae</taxon>
        <taxon>Araneomorphae</taxon>
        <taxon>Entelegynae</taxon>
        <taxon>Araneoidea</taxon>
        <taxon>Araneidae</taxon>
        <taxon>Araneus</taxon>
    </lineage>
</organism>